<protein>
    <recommendedName>
        <fullName evidence="14">Zinc metalloprotease</fullName>
    </recommendedName>
</protein>
<evidence type="ECO:0000256" key="7">
    <source>
        <dbReference type="ARBA" id="ARBA00022737"/>
    </source>
</evidence>
<accession>A0ABP9B610</accession>
<keyword evidence="4 14" id="KW-0645">Protease</keyword>
<feature type="transmembrane region" description="Helical" evidence="14">
    <location>
        <begin position="150"/>
        <end position="171"/>
    </location>
</feature>
<evidence type="ECO:0000256" key="8">
    <source>
        <dbReference type="ARBA" id="ARBA00022801"/>
    </source>
</evidence>
<dbReference type="EMBL" id="BAABHO010000019">
    <property type="protein sequence ID" value="GAA4790923.1"/>
    <property type="molecule type" value="Genomic_DNA"/>
</dbReference>
<evidence type="ECO:0000256" key="14">
    <source>
        <dbReference type="PIRNR" id="PIRNR006404"/>
    </source>
</evidence>
<dbReference type="Proteomes" id="UP001500928">
    <property type="component" value="Unassembled WGS sequence"/>
</dbReference>
<dbReference type="PIRSF" id="PIRSF006404">
    <property type="entry name" value="UCP006404_Pept_M50_CBS"/>
    <property type="match status" value="1"/>
</dbReference>
<keyword evidence="8 14" id="KW-0378">Hydrolase</keyword>
<proteinExistence type="inferred from homology"/>
<feature type="transmembrane region" description="Helical" evidence="14">
    <location>
        <begin position="210"/>
        <end position="236"/>
    </location>
</feature>
<evidence type="ECO:0000256" key="4">
    <source>
        <dbReference type="ARBA" id="ARBA00022670"/>
    </source>
</evidence>
<organism evidence="17 18">
    <name type="scientific">Actinomycetospora chlora</name>
    <dbReference type="NCBI Taxonomy" id="663608"/>
    <lineage>
        <taxon>Bacteria</taxon>
        <taxon>Bacillati</taxon>
        <taxon>Actinomycetota</taxon>
        <taxon>Actinomycetes</taxon>
        <taxon>Pseudonocardiales</taxon>
        <taxon>Pseudonocardiaceae</taxon>
        <taxon>Actinomycetospora</taxon>
    </lineage>
</organism>
<dbReference type="SUPFAM" id="SSF54631">
    <property type="entry name" value="CBS-domain pair"/>
    <property type="match status" value="1"/>
</dbReference>
<keyword evidence="6 14" id="KW-0479">Metal-binding</keyword>
<feature type="compositionally biased region" description="Basic and acidic residues" evidence="15">
    <location>
        <begin position="414"/>
        <end position="424"/>
    </location>
</feature>
<evidence type="ECO:0000256" key="5">
    <source>
        <dbReference type="ARBA" id="ARBA00022692"/>
    </source>
</evidence>
<keyword evidence="7" id="KW-0677">Repeat</keyword>
<evidence type="ECO:0000259" key="16">
    <source>
        <dbReference type="Pfam" id="PF02163"/>
    </source>
</evidence>
<sequence>MSAGRAGRAGRTGDGTVRLGRVRGIRVAAHWSVVGIVAVIAWVTARLELPVLAPGHGALAEAVAGVAVALLLVASLLAHEIAHALVARAAGIEVEGITLWLLGGTTRMDGEPDRPATALRVAAVGPLVSAALAGLFALAAVLARTSASGLVVAVLAELALLNLVLAAFNLLPAAPLDGGRILGAALWALRGDRWGAAIASARTGRVLGALLVGVGVYLALLVDLGGAWLALVGWFVGASAGQEERRARQGRALDGLTVAAAAGPAPAVLLEDATPAEPAAAATSPRSAAGVPLLTAPDGSAAGYLPAERLRRLPTRAGGDGRVPASSLTTVRPDDPLTGLLGRLADTGARLVVVDGAGAPVGIVGRAGVEELLLPGRPTDAGPADRAGAGVPTDPGAPPPADWWWHGGPTPPDARADRDPSASA</sequence>
<evidence type="ECO:0000313" key="18">
    <source>
        <dbReference type="Proteomes" id="UP001500928"/>
    </source>
</evidence>
<evidence type="ECO:0000256" key="2">
    <source>
        <dbReference type="ARBA" id="ARBA00007931"/>
    </source>
</evidence>
<keyword evidence="3 14" id="KW-1003">Cell membrane</keyword>
<comment type="caution">
    <text evidence="17">The sequence shown here is derived from an EMBL/GenBank/DDBJ whole genome shotgun (WGS) entry which is preliminary data.</text>
</comment>
<feature type="transmembrane region" description="Helical" evidence="14">
    <location>
        <begin position="57"/>
        <end position="78"/>
    </location>
</feature>
<comment type="subcellular location">
    <subcellularLocation>
        <location evidence="1 14">Cell membrane</location>
        <topology evidence="1 14">Multi-pass membrane protein</topology>
    </subcellularLocation>
</comment>
<evidence type="ECO:0000256" key="13">
    <source>
        <dbReference type="ARBA" id="ARBA00023136"/>
    </source>
</evidence>
<dbReference type="InterPro" id="IPR046342">
    <property type="entry name" value="CBS_dom_sf"/>
</dbReference>
<feature type="transmembrane region" description="Helical" evidence="14">
    <location>
        <begin position="27"/>
        <end position="45"/>
    </location>
</feature>
<evidence type="ECO:0000256" key="12">
    <source>
        <dbReference type="ARBA" id="ARBA00023122"/>
    </source>
</evidence>
<dbReference type="InterPro" id="IPR008915">
    <property type="entry name" value="Peptidase_M50"/>
</dbReference>
<evidence type="ECO:0000256" key="15">
    <source>
        <dbReference type="SAM" id="MobiDB-lite"/>
    </source>
</evidence>
<evidence type="ECO:0000256" key="6">
    <source>
        <dbReference type="ARBA" id="ARBA00022723"/>
    </source>
</evidence>
<evidence type="ECO:0000256" key="10">
    <source>
        <dbReference type="ARBA" id="ARBA00022989"/>
    </source>
</evidence>
<evidence type="ECO:0000256" key="9">
    <source>
        <dbReference type="ARBA" id="ARBA00022833"/>
    </source>
</evidence>
<feature type="transmembrane region" description="Helical" evidence="14">
    <location>
        <begin position="123"/>
        <end position="143"/>
    </location>
</feature>
<gene>
    <name evidence="17" type="ORF">GCM10023200_27570</name>
</gene>
<name>A0ABP9B610_9PSEU</name>
<keyword evidence="12" id="KW-0129">CBS domain</keyword>
<dbReference type="InterPro" id="IPR016483">
    <property type="entry name" value="UCP006404_Pept_M50_CBS"/>
</dbReference>
<comment type="cofactor">
    <cofactor evidence="14">
        <name>Zn(2+)</name>
        <dbReference type="ChEBI" id="CHEBI:29105"/>
    </cofactor>
    <text evidence="14">Binds 1 zinc ion per subunit.</text>
</comment>
<keyword evidence="13 14" id="KW-0472">Membrane</keyword>
<feature type="transmembrane region" description="Helical" evidence="14">
    <location>
        <begin position="85"/>
        <end position="103"/>
    </location>
</feature>
<evidence type="ECO:0000256" key="1">
    <source>
        <dbReference type="ARBA" id="ARBA00004651"/>
    </source>
</evidence>
<keyword evidence="11 14" id="KW-0482">Metalloprotease</keyword>
<reference evidence="18" key="1">
    <citation type="journal article" date="2019" name="Int. J. Syst. Evol. Microbiol.">
        <title>The Global Catalogue of Microorganisms (GCM) 10K type strain sequencing project: providing services to taxonomists for standard genome sequencing and annotation.</title>
        <authorList>
            <consortium name="The Broad Institute Genomics Platform"/>
            <consortium name="The Broad Institute Genome Sequencing Center for Infectious Disease"/>
            <person name="Wu L."/>
            <person name="Ma J."/>
        </authorList>
    </citation>
    <scope>NUCLEOTIDE SEQUENCE [LARGE SCALE GENOMIC DNA]</scope>
    <source>
        <strain evidence="18">JCM 17979</strain>
    </source>
</reference>
<comment type="similarity">
    <text evidence="2 14">Belongs to the peptidase M50B family.</text>
</comment>
<evidence type="ECO:0000313" key="17">
    <source>
        <dbReference type="EMBL" id="GAA4790923.1"/>
    </source>
</evidence>
<keyword evidence="5 14" id="KW-0812">Transmembrane</keyword>
<feature type="domain" description="Peptidase M50" evidence="16">
    <location>
        <begin position="146"/>
        <end position="194"/>
    </location>
</feature>
<evidence type="ECO:0000256" key="3">
    <source>
        <dbReference type="ARBA" id="ARBA00022475"/>
    </source>
</evidence>
<keyword evidence="18" id="KW-1185">Reference proteome</keyword>
<dbReference type="Pfam" id="PF02163">
    <property type="entry name" value="Peptidase_M50"/>
    <property type="match status" value="2"/>
</dbReference>
<dbReference type="GO" id="GO:0006508">
    <property type="term" value="P:proteolysis"/>
    <property type="evidence" value="ECO:0007669"/>
    <property type="project" value="UniProtKB-KW"/>
</dbReference>
<keyword evidence="10 14" id="KW-1133">Transmembrane helix</keyword>
<dbReference type="PANTHER" id="PTHR39188:SF3">
    <property type="entry name" value="STAGE IV SPORULATION PROTEIN FB"/>
    <property type="match status" value="1"/>
</dbReference>
<evidence type="ECO:0000256" key="11">
    <source>
        <dbReference type="ARBA" id="ARBA00023049"/>
    </source>
</evidence>
<feature type="region of interest" description="Disordered" evidence="15">
    <location>
        <begin position="375"/>
        <end position="424"/>
    </location>
</feature>
<dbReference type="PANTHER" id="PTHR39188">
    <property type="entry name" value="MEMBRANE-ASSOCIATED ZINC METALLOPROTEASE M50B"/>
    <property type="match status" value="1"/>
</dbReference>
<dbReference type="GO" id="GO:0008233">
    <property type="term" value="F:peptidase activity"/>
    <property type="evidence" value="ECO:0007669"/>
    <property type="project" value="UniProtKB-KW"/>
</dbReference>
<feature type="domain" description="Peptidase M50" evidence="16">
    <location>
        <begin position="68"/>
        <end position="141"/>
    </location>
</feature>
<keyword evidence="9 14" id="KW-0862">Zinc</keyword>